<name>A0A7W0CPM3_9ACTN</name>
<dbReference type="Gene3D" id="1.10.260.40">
    <property type="entry name" value="lambda repressor-like DNA-binding domains"/>
    <property type="match status" value="1"/>
</dbReference>
<comment type="caution">
    <text evidence="2">The sequence shown here is derived from an EMBL/GenBank/DDBJ whole genome shotgun (WGS) entry which is preliminary data.</text>
</comment>
<dbReference type="GO" id="GO:0003677">
    <property type="term" value="F:DNA binding"/>
    <property type="evidence" value="ECO:0007669"/>
    <property type="project" value="InterPro"/>
</dbReference>
<organism evidence="2 3">
    <name type="scientific">Nonomuraea soli</name>
    <dbReference type="NCBI Taxonomy" id="1032476"/>
    <lineage>
        <taxon>Bacteria</taxon>
        <taxon>Bacillati</taxon>
        <taxon>Actinomycetota</taxon>
        <taxon>Actinomycetes</taxon>
        <taxon>Streptosporangiales</taxon>
        <taxon>Streptosporangiaceae</taxon>
        <taxon>Nonomuraea</taxon>
    </lineage>
</organism>
<dbReference type="Gene3D" id="3.30.450.180">
    <property type="match status" value="1"/>
</dbReference>
<sequence>MKRDELAAFLRSRRERLTPQEAGLPGGERRRTPGLRRQEVAQLAGISIDYYIRLEQARGPHPSRQVLNALSRALMLSQDERAHLFLLGGHPVGPSRRSNEVPASMLHLLSFLEEVPAYVLDAAYNIVAFNPLGSALLGDLEMSPGNDLNVIRWCFLYAHTDHFENEDQLAFARASVADLRAAHGRYPDDPEINALVTEMIALSPAFARLWAEHEVELRRNQNKRLVHPKVGQIDVICQMMPVPDRDDLRLVLYTAEPGSPSHLALRRLRELTLSSQDARSDL</sequence>
<dbReference type="RefSeq" id="WP_181613613.1">
    <property type="nucleotide sequence ID" value="NZ_BAABAM010000004.1"/>
</dbReference>
<dbReference type="Proteomes" id="UP000530928">
    <property type="component" value="Unassembled WGS sequence"/>
</dbReference>
<evidence type="ECO:0000259" key="1">
    <source>
        <dbReference type="SMART" id="SM00530"/>
    </source>
</evidence>
<dbReference type="PANTHER" id="PTHR35010:SF2">
    <property type="entry name" value="BLL4672 PROTEIN"/>
    <property type="match status" value="1"/>
</dbReference>
<dbReference type="SUPFAM" id="SSF47413">
    <property type="entry name" value="lambda repressor-like DNA-binding domains"/>
    <property type="match status" value="1"/>
</dbReference>
<feature type="domain" description="HTH cro/C1-type" evidence="1">
    <location>
        <begin position="9"/>
        <end position="81"/>
    </location>
</feature>
<accession>A0A7W0CPM3</accession>
<dbReference type="InterPro" id="IPR010982">
    <property type="entry name" value="Lambda_DNA-bd_dom_sf"/>
</dbReference>
<reference evidence="2 3" key="1">
    <citation type="submission" date="2020-07" db="EMBL/GenBank/DDBJ databases">
        <title>Genomic Encyclopedia of Type Strains, Phase IV (KMG-IV): sequencing the most valuable type-strain genomes for metagenomic binning, comparative biology and taxonomic classification.</title>
        <authorList>
            <person name="Goeker M."/>
        </authorList>
    </citation>
    <scope>NUCLEOTIDE SEQUENCE [LARGE SCALE GENOMIC DNA]</scope>
    <source>
        <strain evidence="2 3">DSM 45533</strain>
    </source>
</reference>
<dbReference type="CDD" id="cd00093">
    <property type="entry name" value="HTH_XRE"/>
    <property type="match status" value="1"/>
</dbReference>
<dbReference type="InterPro" id="IPR001387">
    <property type="entry name" value="Cro/C1-type_HTH"/>
</dbReference>
<gene>
    <name evidence="2" type="ORF">HNR30_006275</name>
</gene>
<dbReference type="EMBL" id="JACDUR010000006">
    <property type="protein sequence ID" value="MBA2894903.1"/>
    <property type="molecule type" value="Genomic_DNA"/>
</dbReference>
<protein>
    <submittedName>
        <fullName evidence="2">Transcriptional regulator with XRE-family HTH domain</fullName>
    </submittedName>
</protein>
<evidence type="ECO:0000313" key="2">
    <source>
        <dbReference type="EMBL" id="MBA2894903.1"/>
    </source>
</evidence>
<dbReference type="PANTHER" id="PTHR35010">
    <property type="entry name" value="BLL4672 PROTEIN-RELATED"/>
    <property type="match status" value="1"/>
</dbReference>
<dbReference type="Pfam" id="PF17765">
    <property type="entry name" value="MLTR_LBD"/>
    <property type="match status" value="1"/>
</dbReference>
<evidence type="ECO:0000313" key="3">
    <source>
        <dbReference type="Proteomes" id="UP000530928"/>
    </source>
</evidence>
<dbReference type="AlphaFoldDB" id="A0A7W0CPM3"/>
<dbReference type="SMART" id="SM00530">
    <property type="entry name" value="HTH_XRE"/>
    <property type="match status" value="1"/>
</dbReference>
<dbReference type="Pfam" id="PF13560">
    <property type="entry name" value="HTH_31"/>
    <property type="match status" value="1"/>
</dbReference>
<keyword evidence="3" id="KW-1185">Reference proteome</keyword>
<dbReference type="InterPro" id="IPR041413">
    <property type="entry name" value="MLTR_LBD"/>
</dbReference>
<proteinExistence type="predicted"/>